<evidence type="ECO:0000313" key="1">
    <source>
        <dbReference type="EMBL" id="SMD37656.1"/>
    </source>
</evidence>
<dbReference type="OrthoDB" id="836305at2"/>
<organism evidence="1 2">
    <name type="scientific">Reichenbachiella faecimaris</name>
    <dbReference type="NCBI Taxonomy" id="692418"/>
    <lineage>
        <taxon>Bacteria</taxon>
        <taxon>Pseudomonadati</taxon>
        <taxon>Bacteroidota</taxon>
        <taxon>Cytophagia</taxon>
        <taxon>Cytophagales</taxon>
        <taxon>Reichenbachiellaceae</taxon>
        <taxon>Reichenbachiella</taxon>
    </lineage>
</organism>
<gene>
    <name evidence="1" type="ORF">SAMN04488029_3394</name>
</gene>
<dbReference type="EMBL" id="FWYF01000004">
    <property type="protein sequence ID" value="SMD37656.1"/>
    <property type="molecule type" value="Genomic_DNA"/>
</dbReference>
<accession>A0A1W2GN24</accession>
<reference evidence="1 2" key="1">
    <citation type="submission" date="2017-04" db="EMBL/GenBank/DDBJ databases">
        <authorList>
            <person name="Afonso C.L."/>
            <person name="Miller P.J."/>
            <person name="Scott M.A."/>
            <person name="Spackman E."/>
            <person name="Goraichik I."/>
            <person name="Dimitrov K.M."/>
            <person name="Suarez D.L."/>
            <person name="Swayne D.E."/>
        </authorList>
    </citation>
    <scope>NUCLEOTIDE SEQUENCE [LARGE SCALE GENOMIC DNA]</scope>
    <source>
        <strain evidence="1 2">DSM 26133</strain>
    </source>
</reference>
<evidence type="ECO:0000313" key="2">
    <source>
        <dbReference type="Proteomes" id="UP000192472"/>
    </source>
</evidence>
<dbReference type="Proteomes" id="UP000192472">
    <property type="component" value="Unassembled WGS sequence"/>
</dbReference>
<dbReference type="RefSeq" id="WP_084374038.1">
    <property type="nucleotide sequence ID" value="NZ_FWYF01000004.1"/>
</dbReference>
<dbReference type="AlphaFoldDB" id="A0A1W2GN24"/>
<protein>
    <submittedName>
        <fullName evidence="1">Uncharacterized protein</fullName>
    </submittedName>
</protein>
<proteinExistence type="predicted"/>
<keyword evidence="2" id="KW-1185">Reference proteome</keyword>
<name>A0A1W2GN24_REIFA</name>
<sequence length="205" mass="23716">MNCRTRKRKEEICSQYYIQPVNYIQLLEGQTKEGCCGPLDDKYYIFSYRPRGDYNIKPKYFFVGTHCANEFLDIINHKALTLFNPLAIDSNGSSSSTGLSKGSDNFGKLNPFNQELLSAINMLCITWDIIPESGLVDIITYTKKFSDTPNTNGLEWFNNMVSKDGLNRSLRQMIDTLRQKNKLKDLKYDRLNQYLNDHKMENHIG</sequence>